<dbReference type="InterPro" id="IPR035979">
    <property type="entry name" value="RBD_domain_sf"/>
</dbReference>
<dbReference type="STRING" id="1884261.A0A5C3QR90"/>
<feature type="domain" description="SET" evidence="18">
    <location>
        <begin position="1341"/>
        <end position="1458"/>
    </location>
</feature>
<feature type="compositionally biased region" description="Low complexity" evidence="16">
    <location>
        <begin position="21"/>
        <end position="45"/>
    </location>
</feature>
<keyword evidence="21" id="KW-1185">Reference proteome</keyword>
<keyword evidence="5" id="KW-0158">Chromosome</keyword>
<dbReference type="PANTHER" id="PTHR45814:SF2">
    <property type="entry name" value="HISTONE-LYSINE N-METHYLTRANSFERASE SETD1"/>
    <property type="match status" value="1"/>
</dbReference>
<evidence type="ECO:0000256" key="2">
    <source>
        <dbReference type="ARBA" id="ARBA00004286"/>
    </source>
</evidence>
<reference evidence="20 21" key="1">
    <citation type="journal article" date="2019" name="Nat. Ecol. Evol.">
        <title>Megaphylogeny resolves global patterns of mushroom evolution.</title>
        <authorList>
            <person name="Varga T."/>
            <person name="Krizsan K."/>
            <person name="Foldi C."/>
            <person name="Dima B."/>
            <person name="Sanchez-Garcia M."/>
            <person name="Sanchez-Ramirez S."/>
            <person name="Szollosi G.J."/>
            <person name="Szarkandi J.G."/>
            <person name="Papp V."/>
            <person name="Albert L."/>
            <person name="Andreopoulos W."/>
            <person name="Angelini C."/>
            <person name="Antonin V."/>
            <person name="Barry K.W."/>
            <person name="Bougher N.L."/>
            <person name="Buchanan P."/>
            <person name="Buyck B."/>
            <person name="Bense V."/>
            <person name="Catcheside P."/>
            <person name="Chovatia M."/>
            <person name="Cooper J."/>
            <person name="Damon W."/>
            <person name="Desjardin D."/>
            <person name="Finy P."/>
            <person name="Geml J."/>
            <person name="Haridas S."/>
            <person name="Hughes K."/>
            <person name="Justo A."/>
            <person name="Karasinski D."/>
            <person name="Kautmanova I."/>
            <person name="Kiss B."/>
            <person name="Kocsube S."/>
            <person name="Kotiranta H."/>
            <person name="LaButti K.M."/>
            <person name="Lechner B.E."/>
            <person name="Liimatainen K."/>
            <person name="Lipzen A."/>
            <person name="Lukacs Z."/>
            <person name="Mihaltcheva S."/>
            <person name="Morgado L.N."/>
            <person name="Niskanen T."/>
            <person name="Noordeloos M.E."/>
            <person name="Ohm R.A."/>
            <person name="Ortiz-Santana B."/>
            <person name="Ovrebo C."/>
            <person name="Racz N."/>
            <person name="Riley R."/>
            <person name="Savchenko A."/>
            <person name="Shiryaev A."/>
            <person name="Soop K."/>
            <person name="Spirin V."/>
            <person name="Szebenyi C."/>
            <person name="Tomsovsky M."/>
            <person name="Tulloss R.E."/>
            <person name="Uehling J."/>
            <person name="Grigoriev I.V."/>
            <person name="Vagvolgyi C."/>
            <person name="Papp T."/>
            <person name="Martin F.M."/>
            <person name="Miettinen O."/>
            <person name="Hibbett D.S."/>
            <person name="Nagy L.G."/>
        </authorList>
    </citation>
    <scope>NUCLEOTIDE SEQUENCE [LARGE SCALE GENOMIC DNA]</scope>
    <source>
        <strain evidence="20 21">CBS 309.79</strain>
    </source>
</reference>
<dbReference type="GO" id="GO:0005694">
    <property type="term" value="C:chromosome"/>
    <property type="evidence" value="ECO:0007669"/>
    <property type="project" value="UniProtKB-SubCell"/>
</dbReference>
<feature type="compositionally biased region" description="Pro residues" evidence="16">
    <location>
        <begin position="445"/>
        <end position="466"/>
    </location>
</feature>
<evidence type="ECO:0000256" key="9">
    <source>
        <dbReference type="ARBA" id="ARBA00022853"/>
    </source>
</evidence>
<keyword evidence="9" id="KW-0156">Chromatin regulator</keyword>
<feature type="compositionally biased region" description="Acidic residues" evidence="16">
    <location>
        <begin position="1199"/>
        <end position="1216"/>
    </location>
</feature>
<evidence type="ECO:0000256" key="6">
    <source>
        <dbReference type="ARBA" id="ARBA00022603"/>
    </source>
</evidence>
<dbReference type="Proteomes" id="UP000305067">
    <property type="component" value="Unassembled WGS sequence"/>
</dbReference>
<dbReference type="GO" id="GO:0003723">
    <property type="term" value="F:RNA binding"/>
    <property type="evidence" value="ECO:0007669"/>
    <property type="project" value="UniProtKB-UniRule"/>
</dbReference>
<feature type="compositionally biased region" description="Polar residues" evidence="16">
    <location>
        <begin position="56"/>
        <end position="79"/>
    </location>
</feature>
<dbReference type="InterPro" id="IPR046341">
    <property type="entry name" value="SET_dom_sf"/>
</dbReference>
<name>A0A5C3QR90_9AGAR</name>
<dbReference type="SUPFAM" id="SSF82199">
    <property type="entry name" value="SET domain"/>
    <property type="match status" value="1"/>
</dbReference>
<dbReference type="Pfam" id="PF00076">
    <property type="entry name" value="RRM_1"/>
    <property type="match status" value="1"/>
</dbReference>
<gene>
    <name evidence="20" type="ORF">BDV98DRAFT_544382</name>
</gene>
<keyword evidence="8" id="KW-0949">S-adenosyl-L-methionine</keyword>
<dbReference type="SMART" id="SM00508">
    <property type="entry name" value="PostSET"/>
    <property type="match status" value="1"/>
</dbReference>
<keyword evidence="6" id="KW-0489">Methyltransferase</keyword>
<feature type="compositionally biased region" description="Pro residues" evidence="16">
    <location>
        <begin position="237"/>
        <end position="259"/>
    </location>
</feature>
<feature type="compositionally biased region" description="Low complexity" evidence="16">
    <location>
        <begin position="1142"/>
        <end position="1153"/>
    </location>
</feature>
<feature type="compositionally biased region" description="Low complexity" evidence="16">
    <location>
        <begin position="732"/>
        <end position="743"/>
    </location>
</feature>
<dbReference type="PROSITE" id="PS50102">
    <property type="entry name" value="RRM"/>
    <property type="match status" value="1"/>
</dbReference>
<dbReference type="GO" id="GO:0140999">
    <property type="term" value="F:histone H3K4 trimethyltransferase activity"/>
    <property type="evidence" value="ECO:0007669"/>
    <property type="project" value="UniProtKB-EC"/>
</dbReference>
<keyword evidence="10" id="KW-0539">Nucleus</keyword>
<evidence type="ECO:0000259" key="18">
    <source>
        <dbReference type="PROSITE" id="PS50280"/>
    </source>
</evidence>
<evidence type="ECO:0000313" key="20">
    <source>
        <dbReference type="EMBL" id="TFL03888.1"/>
    </source>
</evidence>
<evidence type="ECO:0000256" key="13">
    <source>
        <dbReference type="ARBA" id="ARBA00047583"/>
    </source>
</evidence>
<feature type="compositionally biased region" description="Low complexity" evidence="16">
    <location>
        <begin position="335"/>
        <end position="380"/>
    </location>
</feature>
<feature type="region of interest" description="Disordered" evidence="16">
    <location>
        <begin position="686"/>
        <end position="762"/>
    </location>
</feature>
<comment type="catalytic activity">
    <reaction evidence="13">
        <text>N(6)-methyl-L-lysyl(4)-[histone H3] + S-adenosyl-L-methionine = N(6),N(6)-dimethyl-L-lysyl(4)-[histone H3] + S-adenosyl-L-homocysteine + H(+)</text>
        <dbReference type="Rhea" id="RHEA:60268"/>
        <dbReference type="Rhea" id="RHEA-COMP:15540"/>
        <dbReference type="Rhea" id="RHEA-COMP:15543"/>
        <dbReference type="ChEBI" id="CHEBI:15378"/>
        <dbReference type="ChEBI" id="CHEBI:57856"/>
        <dbReference type="ChEBI" id="CHEBI:59789"/>
        <dbReference type="ChEBI" id="CHEBI:61929"/>
        <dbReference type="ChEBI" id="CHEBI:61976"/>
    </reaction>
</comment>
<evidence type="ECO:0000256" key="7">
    <source>
        <dbReference type="ARBA" id="ARBA00022679"/>
    </source>
</evidence>
<dbReference type="GO" id="GO:0032259">
    <property type="term" value="P:methylation"/>
    <property type="evidence" value="ECO:0007669"/>
    <property type="project" value="UniProtKB-KW"/>
</dbReference>
<evidence type="ECO:0000259" key="19">
    <source>
        <dbReference type="PROSITE" id="PS50868"/>
    </source>
</evidence>
<feature type="compositionally biased region" description="Polar residues" evidence="16">
    <location>
        <begin position="835"/>
        <end position="848"/>
    </location>
</feature>
<accession>A0A5C3QR90</accession>
<feature type="compositionally biased region" description="Pro residues" evidence="16">
    <location>
        <begin position="1167"/>
        <end position="1176"/>
    </location>
</feature>
<feature type="compositionally biased region" description="Low complexity" evidence="16">
    <location>
        <begin position="1286"/>
        <end position="1296"/>
    </location>
</feature>
<evidence type="ECO:0000259" key="17">
    <source>
        <dbReference type="PROSITE" id="PS50102"/>
    </source>
</evidence>
<dbReference type="Gene3D" id="2.170.270.10">
    <property type="entry name" value="SET domain"/>
    <property type="match status" value="1"/>
</dbReference>
<feature type="domain" description="Post-SET" evidence="19">
    <location>
        <begin position="1464"/>
        <end position="1480"/>
    </location>
</feature>
<evidence type="ECO:0000256" key="1">
    <source>
        <dbReference type="ARBA" id="ARBA00004123"/>
    </source>
</evidence>
<feature type="compositionally biased region" description="Polar residues" evidence="16">
    <location>
        <begin position="207"/>
        <end position="220"/>
    </location>
</feature>
<feature type="compositionally biased region" description="Polar residues" evidence="16">
    <location>
        <begin position="701"/>
        <end position="714"/>
    </location>
</feature>
<feature type="compositionally biased region" description="Low complexity" evidence="16">
    <location>
        <begin position="140"/>
        <end position="156"/>
    </location>
</feature>
<dbReference type="Pfam" id="PF00856">
    <property type="entry name" value="SET"/>
    <property type="match status" value="1"/>
</dbReference>
<keyword evidence="15" id="KW-0694">RNA-binding</keyword>
<dbReference type="InterPro" id="IPR000504">
    <property type="entry name" value="RRM_dom"/>
</dbReference>
<dbReference type="InterPro" id="IPR001214">
    <property type="entry name" value="SET_dom"/>
</dbReference>
<evidence type="ECO:0000256" key="8">
    <source>
        <dbReference type="ARBA" id="ARBA00022691"/>
    </source>
</evidence>
<feature type="region of interest" description="Disordered" evidence="16">
    <location>
        <begin position="1061"/>
        <end position="1087"/>
    </location>
</feature>
<dbReference type="OrthoDB" id="308383at2759"/>
<feature type="region of interest" description="Disordered" evidence="16">
    <location>
        <begin position="532"/>
        <end position="562"/>
    </location>
</feature>
<evidence type="ECO:0000256" key="11">
    <source>
        <dbReference type="ARBA" id="ARBA00030093"/>
    </source>
</evidence>
<dbReference type="EC" id="2.1.1.354" evidence="3"/>
<dbReference type="PROSITE" id="PS50868">
    <property type="entry name" value="POST_SET"/>
    <property type="match status" value="1"/>
</dbReference>
<dbReference type="SMART" id="SM01291">
    <property type="entry name" value="N-SET"/>
    <property type="match status" value="1"/>
</dbReference>
<feature type="region of interest" description="Disordered" evidence="16">
    <location>
        <begin position="1136"/>
        <end position="1243"/>
    </location>
</feature>
<dbReference type="EMBL" id="ML178819">
    <property type="protein sequence ID" value="TFL03888.1"/>
    <property type="molecule type" value="Genomic_DNA"/>
</dbReference>
<evidence type="ECO:0000256" key="3">
    <source>
        <dbReference type="ARBA" id="ARBA00012182"/>
    </source>
</evidence>
<feature type="compositionally biased region" description="Pro residues" evidence="16">
    <location>
        <begin position="271"/>
        <end position="315"/>
    </location>
</feature>
<protein>
    <recommendedName>
        <fullName evidence="4">Histone-lysine N-methyltransferase, H3 lysine-4 specific</fullName>
        <ecNumber evidence="3">2.1.1.354</ecNumber>
    </recommendedName>
    <alternativeName>
        <fullName evidence="11">SET domain-containing protein 1</fullName>
    </alternativeName>
</protein>
<proteinExistence type="predicted"/>
<dbReference type="Gene3D" id="3.30.70.330">
    <property type="match status" value="1"/>
</dbReference>
<dbReference type="InterPro" id="IPR003616">
    <property type="entry name" value="Post-SET_dom"/>
</dbReference>
<feature type="compositionally biased region" description="Pro residues" evidence="16">
    <location>
        <begin position="387"/>
        <end position="400"/>
    </location>
</feature>
<evidence type="ECO:0000256" key="12">
    <source>
        <dbReference type="ARBA" id="ARBA00047571"/>
    </source>
</evidence>
<feature type="region of interest" description="Disordered" evidence="16">
    <location>
        <begin position="775"/>
        <end position="862"/>
    </location>
</feature>
<feature type="region of interest" description="Disordered" evidence="16">
    <location>
        <begin position="1"/>
        <end position="470"/>
    </location>
</feature>
<evidence type="ECO:0000256" key="15">
    <source>
        <dbReference type="PROSITE-ProRule" id="PRU00176"/>
    </source>
</evidence>
<feature type="compositionally biased region" description="Basic and acidic residues" evidence="16">
    <location>
        <begin position="686"/>
        <end position="695"/>
    </location>
</feature>
<comment type="catalytic activity">
    <reaction evidence="14">
        <text>N(6),N(6)-dimethyl-L-lysyl(4)-[histone H3] + S-adenosyl-L-methionine = N(6),N(6),N(6)-trimethyl-L-lysyl(4)-[histone H3] + S-adenosyl-L-homocysteine + H(+)</text>
        <dbReference type="Rhea" id="RHEA:60272"/>
        <dbReference type="Rhea" id="RHEA-COMP:15537"/>
        <dbReference type="Rhea" id="RHEA-COMP:15540"/>
        <dbReference type="ChEBI" id="CHEBI:15378"/>
        <dbReference type="ChEBI" id="CHEBI:57856"/>
        <dbReference type="ChEBI" id="CHEBI:59789"/>
        <dbReference type="ChEBI" id="CHEBI:61961"/>
        <dbReference type="ChEBI" id="CHEBI:61976"/>
    </reaction>
</comment>
<feature type="domain" description="RRM" evidence="17">
    <location>
        <begin position="585"/>
        <end position="683"/>
    </location>
</feature>
<dbReference type="PROSITE" id="PS50280">
    <property type="entry name" value="SET"/>
    <property type="match status" value="1"/>
</dbReference>
<evidence type="ECO:0000313" key="21">
    <source>
        <dbReference type="Proteomes" id="UP000305067"/>
    </source>
</evidence>
<sequence length="1480" mass="158218">MSGKAPPTGPRALLNPPGTRPSQSNSHSTPSSSSSPSTSTSSFAPPSAPRHYHQHGSGSSNPQPPLQQKQPWNPQGYHNGSSSSSSSGGAGSSSKVGREPPSGPSATRTGHGIPTGPRSLKGTQPKAKTYSGVNGHHVPSSSTLFSSSAADASGSGSHDRSSTIEYSSVNAKGKQPENPGHISLQTNGLDSAMRPGIKISFGGPNKAATSGANGHKQAQTPALAGFDKRERDSQPTQLPPPPPSEPPPLPPPAQPPPLPNSNGSGGSRFMPPLPLPTSQSSPPPPPAPPPPLPLPPQPESEPPPPPPPSEAAPPLPHDEHNDTIMHSPPPPLPSGLPQQSRSQGPSMVPRSLQSNHHSHSQGSGAAGSSRAASSSSQGGAYDYTIPPDHPPPLPRSPSPPSSRTKPNISGPSTSGPSRPRSPTPGRSKPASPRPASPSSSKPRAWSPPPPLPKPDPPPLPAWPPPEACLSSERPFKTLFDYALDRDSRGTMRALCETVRQKGNPQVIQDRIKGKGRGKEVLIRWEGEVVEGEAEVVPKDPRKRKEGGDDSRTKSGPGPGSKVREVFYEMKPYEYDEHSPGPPPPTAVLITNIPPLTANTRIRSHFSAYGPITGFEAQQDKKNGNYLGIVWMNFHTHDIARKCVEQEHGKAQNPFATVHGGGVEPLSVVMDGEGKKVKALVKEMDRRKKEIEDAKRRPVGSSKESGPSSTATSVNGRPHGGATPGSSGATPFASGNAKASGSGSRFAASLPSRPENAPAASIPNKSKDLAAVPIMAKSQAPPPALEKLRQQRTLKEEREKREEKESTMRRDSRRPGDSAQRTKARFTRPSGIRAVRQTSPLPMSRSPSPTGMPPGAEAGGAAAGADDAVLAELVRNGYDHVKIDGASLVGTVTREEDVRAFFDQFNIDKVLQDSTGWYITFCTADSARKAEFSLNGTQRTLAQRNVTLTTHHPPSSVRAGRSSRTYTNAELVDAAEQLITKELVKMLRKDVMDRIVASDLRGFVAEEKTRRLQDPGQVPGQEPTVVGSLGVDGQVVKKAAGLKALSFKKKAKPKVIEHVVERKGKADAEDSDVDMEGPPRKKLKPSATAKAAYFSDSEAEDGPLVTELAQKRATTVDQEDDGVMPAKKKRKVELVIPVAPSTPDSGLSSPLTDSPSPPPKPKAKMKPPPRPPTPPVEPLHLDLCLDDEDMYFARLAISNEEPEDDDEVEDEDEDEPEVATRETASSIVPGSDKDPPIPRKHVSGSARTEGFYKISHLAKSAYVAQYQARSAAAEEQAPVEEAPKPQPVATSSRSNRANARRRVQGMDEMNQLQLAVALSKGETAASATEVSVKFNQLQTRKKHLRFARSPIHDWGLYAMERIAKGEMVIEYVGEVIRAAVADKREKAYERQGIGSSYLFRIDEDLVVDATKKGNLGRLINHSCDPKCTAKIITINGEKKIVIYAKTEIELGDEITYDYHFPIELDKITCLCGTAKCRGYLN</sequence>
<evidence type="ECO:0000256" key="10">
    <source>
        <dbReference type="ARBA" id="ARBA00023242"/>
    </source>
</evidence>
<dbReference type="PANTHER" id="PTHR45814">
    <property type="entry name" value="HISTONE-LYSINE N-METHYLTRANSFERASE SETD1"/>
    <property type="match status" value="1"/>
</dbReference>
<evidence type="ECO:0000256" key="16">
    <source>
        <dbReference type="SAM" id="MobiDB-lite"/>
    </source>
</evidence>
<comment type="subcellular location">
    <subcellularLocation>
        <location evidence="2">Chromosome</location>
    </subcellularLocation>
    <subcellularLocation>
        <location evidence="1">Nucleus</location>
    </subcellularLocation>
</comment>
<dbReference type="SUPFAM" id="SSF54928">
    <property type="entry name" value="RNA-binding domain, RBD"/>
    <property type="match status" value="1"/>
</dbReference>
<evidence type="ECO:0000256" key="4">
    <source>
        <dbReference type="ARBA" id="ARBA00015839"/>
    </source>
</evidence>
<feature type="compositionally biased region" description="Low complexity" evidence="16">
    <location>
        <begin position="409"/>
        <end position="430"/>
    </location>
</feature>
<evidence type="ECO:0000256" key="14">
    <source>
        <dbReference type="ARBA" id="ARBA00049129"/>
    </source>
</evidence>
<dbReference type="Pfam" id="PF11764">
    <property type="entry name" value="N-SET"/>
    <property type="match status" value="1"/>
</dbReference>
<dbReference type="Pfam" id="PF11767">
    <property type="entry name" value="SET_assoc"/>
    <property type="match status" value="1"/>
</dbReference>
<dbReference type="InterPro" id="IPR012677">
    <property type="entry name" value="Nucleotide-bd_a/b_plait_sf"/>
</dbReference>
<dbReference type="InterPro" id="IPR024636">
    <property type="entry name" value="SET_assoc"/>
</dbReference>
<organism evidence="20 21">
    <name type="scientific">Pterulicium gracile</name>
    <dbReference type="NCBI Taxonomy" id="1884261"/>
    <lineage>
        <taxon>Eukaryota</taxon>
        <taxon>Fungi</taxon>
        <taxon>Dikarya</taxon>
        <taxon>Basidiomycota</taxon>
        <taxon>Agaricomycotina</taxon>
        <taxon>Agaricomycetes</taxon>
        <taxon>Agaricomycetidae</taxon>
        <taxon>Agaricales</taxon>
        <taxon>Pleurotineae</taxon>
        <taxon>Pterulaceae</taxon>
        <taxon>Pterulicium</taxon>
    </lineage>
</organism>
<keyword evidence="7" id="KW-0808">Transferase</keyword>
<dbReference type="InterPro" id="IPR024657">
    <property type="entry name" value="COMPASS_Set1_N-SET"/>
</dbReference>
<dbReference type="SMART" id="SM00317">
    <property type="entry name" value="SET"/>
    <property type="match status" value="1"/>
</dbReference>
<feature type="compositionally biased region" description="Basic and acidic residues" evidence="16">
    <location>
        <begin position="785"/>
        <end position="815"/>
    </location>
</feature>
<dbReference type="GO" id="GO:0048188">
    <property type="term" value="C:Set1C/COMPASS complex"/>
    <property type="evidence" value="ECO:0007669"/>
    <property type="project" value="TreeGrafter"/>
</dbReference>
<evidence type="ECO:0000256" key="5">
    <source>
        <dbReference type="ARBA" id="ARBA00022454"/>
    </source>
</evidence>
<comment type="catalytic activity">
    <reaction evidence="12">
        <text>L-lysyl(4)-[histone H3] + 3 S-adenosyl-L-methionine = N(6),N(6),N(6)-trimethyl-L-lysyl(4)-[histone H3] + 3 S-adenosyl-L-homocysteine + 3 H(+)</text>
        <dbReference type="Rhea" id="RHEA:60260"/>
        <dbReference type="Rhea" id="RHEA-COMP:15537"/>
        <dbReference type="Rhea" id="RHEA-COMP:15547"/>
        <dbReference type="ChEBI" id="CHEBI:15378"/>
        <dbReference type="ChEBI" id="CHEBI:29969"/>
        <dbReference type="ChEBI" id="CHEBI:57856"/>
        <dbReference type="ChEBI" id="CHEBI:59789"/>
        <dbReference type="ChEBI" id="CHEBI:61961"/>
        <dbReference type="EC" id="2.1.1.354"/>
    </reaction>
</comment>
<dbReference type="InterPro" id="IPR044570">
    <property type="entry name" value="Set1-like"/>
</dbReference>
<feature type="region of interest" description="Disordered" evidence="16">
    <location>
        <begin position="1273"/>
        <end position="1298"/>
    </location>
</feature>